<sequence>MVKKCRACKAPFAPFNSLAVACSPKCALAIGKREAEKKAEREAKAERKWLREQKERLKSRSDHMREAQQAFNAYIRARDEGQPCISCGRSDGEIGGHLTGGKWDCGHYRSVGANPELRFEPLNAHRQCKKCNRDLSGNVVDYRINLIGRIGQEAVDWLEGPHDLKKYTIDDLKEIKARYRALKRELERKAA</sequence>
<keyword evidence="3" id="KW-1185">Reference proteome</keyword>
<dbReference type="RefSeq" id="WP_072677983.1">
    <property type="nucleotide sequence ID" value="NZ_MPKY01000001.1"/>
</dbReference>
<evidence type="ECO:0000313" key="3">
    <source>
        <dbReference type="Proteomes" id="UP000183986"/>
    </source>
</evidence>
<organism evidence="2 3">
    <name type="scientific">Marinobacter nauticus</name>
    <name type="common">Marinobacter hydrocarbonoclasticus</name>
    <name type="synonym">Marinobacter aquaeolei</name>
    <dbReference type="NCBI Taxonomy" id="2743"/>
    <lineage>
        <taxon>Bacteria</taxon>
        <taxon>Pseudomonadati</taxon>
        <taxon>Pseudomonadota</taxon>
        <taxon>Gammaproteobacteria</taxon>
        <taxon>Pseudomonadales</taxon>
        <taxon>Marinobacteraceae</taxon>
        <taxon>Marinobacter</taxon>
    </lineage>
</organism>
<dbReference type="Pfam" id="PF05766">
    <property type="entry name" value="NinG"/>
    <property type="match status" value="1"/>
</dbReference>
<feature type="coiled-coil region" evidence="1">
    <location>
        <begin position="40"/>
        <end position="70"/>
    </location>
</feature>
<dbReference type="PROSITE" id="PS51257">
    <property type="entry name" value="PROKAR_LIPOPROTEIN"/>
    <property type="match status" value="1"/>
</dbReference>
<dbReference type="InterPro" id="IPR008713">
    <property type="entry name" value="Phage_lambda_NinG"/>
</dbReference>
<dbReference type="EMBL" id="MPKY01000001">
    <property type="protein sequence ID" value="OJT01219.1"/>
    <property type="molecule type" value="Genomic_DNA"/>
</dbReference>
<dbReference type="OrthoDB" id="5741553at2"/>
<accession>A0A1M2V0X3</accession>
<keyword evidence="1" id="KW-0175">Coiled coil</keyword>
<protein>
    <submittedName>
        <fullName evidence="2">NinG protein</fullName>
    </submittedName>
</protein>
<proteinExistence type="predicted"/>
<name>A0A1M2V0X3_MARNT</name>
<dbReference type="AlphaFoldDB" id="A0A1M2V0X3"/>
<evidence type="ECO:0000256" key="1">
    <source>
        <dbReference type="SAM" id="Coils"/>
    </source>
</evidence>
<evidence type="ECO:0000313" key="2">
    <source>
        <dbReference type="EMBL" id="OJT01219.1"/>
    </source>
</evidence>
<reference evidence="2" key="1">
    <citation type="submission" date="2016-11" db="EMBL/GenBank/DDBJ databases">
        <title>Draft Genome Sequence of Marinobacter hydrocarbonoclasticus strain STW2, a polyaromatic aromatic hydrocarbon degrading and denitrifying bacterium from rhizosphere of Seagrass Enhalus acodoides.</title>
        <authorList>
            <person name="Ling J."/>
            <person name="Dong J."/>
        </authorList>
    </citation>
    <scope>NUCLEOTIDE SEQUENCE [LARGE SCALE GENOMIC DNA]</scope>
    <source>
        <strain evidence="2">STW2</strain>
    </source>
</reference>
<gene>
    <name evidence="2" type="ORF">BEE62_14810</name>
</gene>
<dbReference type="Proteomes" id="UP000183986">
    <property type="component" value="Unassembled WGS sequence"/>
</dbReference>
<comment type="caution">
    <text evidence="2">The sequence shown here is derived from an EMBL/GenBank/DDBJ whole genome shotgun (WGS) entry which is preliminary data.</text>
</comment>